<evidence type="ECO:0000313" key="3">
    <source>
        <dbReference type="EMBL" id="GKU75384.1"/>
    </source>
</evidence>
<feature type="region of interest" description="Disordered" evidence="1">
    <location>
        <begin position="1"/>
        <end position="36"/>
    </location>
</feature>
<sequence>MNERARVTPNAPTPSAEGQWTRNLGQRGTDDAGGQPHRFTFTCETCGEMIVGPTGYATLDRRAAAHRHHGFRAWRKANPGVHPRKGPHLVCWRVLHNSCDTEATEWDFRISVDTMKTPTQLLYRTLAIAERPWFNDTDWRRLVRRLLKQLKQPGTQ</sequence>
<protein>
    <submittedName>
        <fullName evidence="3">Uncharacterized protein</fullName>
    </submittedName>
</protein>
<dbReference type="EMBL" id="BFCH01000001">
    <property type="protein sequence ID" value="GBG35824.1"/>
    <property type="molecule type" value="Genomic_DNA"/>
</dbReference>
<reference evidence="3" key="3">
    <citation type="journal article" date="2022" name="Microbiol. Resour. Announc.">
        <title>Draft Genome Sequences of Eight Mycobacterium montefiorense Strains Isolated from Salamanders in Captivity.</title>
        <authorList>
            <person name="Komine T."/>
            <person name="Ihara H."/>
            <person name="Fukano H."/>
            <person name="Hoshino Y."/>
            <person name="Kurata O."/>
            <person name="Wada S."/>
        </authorList>
    </citation>
    <scope>NUCLEOTIDE SEQUENCE</scope>
    <source>
        <strain evidence="3">NJB18185</strain>
    </source>
</reference>
<evidence type="ECO:0000313" key="4">
    <source>
        <dbReference type="Proteomes" id="UP000245060"/>
    </source>
</evidence>
<evidence type="ECO:0000313" key="2">
    <source>
        <dbReference type="EMBL" id="GBG35824.1"/>
    </source>
</evidence>
<dbReference type="EMBL" id="BQYH01000074">
    <property type="protein sequence ID" value="GKU75384.1"/>
    <property type="molecule type" value="Genomic_DNA"/>
</dbReference>
<evidence type="ECO:0000313" key="5">
    <source>
        <dbReference type="Proteomes" id="UP001139505"/>
    </source>
</evidence>
<keyword evidence="4" id="KW-1185">Reference proteome</keyword>
<dbReference type="Proteomes" id="UP000245060">
    <property type="component" value="Unassembled WGS sequence"/>
</dbReference>
<feature type="compositionally biased region" description="Polar residues" evidence="1">
    <location>
        <begin position="16"/>
        <end position="26"/>
    </location>
</feature>
<reference evidence="3" key="4">
    <citation type="submission" date="2022-04" db="EMBL/GenBank/DDBJ databases">
        <authorList>
            <person name="Komine T."/>
            <person name="Fukano H."/>
            <person name="Wada S."/>
        </authorList>
    </citation>
    <scope>NUCLEOTIDE SEQUENCE</scope>
    <source>
        <strain evidence="3">NJB18185</strain>
    </source>
</reference>
<proteinExistence type="predicted"/>
<dbReference type="AlphaFoldDB" id="A0AA37V6J9"/>
<reference evidence="2" key="1">
    <citation type="journal article" date="2018" name="Genome Announc.">
        <title>Draft Genome Sequence of Mycobacterium montefiorense Isolated from Japanese Black Salamander (Hynobius nigrescens).</title>
        <authorList>
            <person name="Fukano H."/>
            <person name="Yoshida M."/>
            <person name="Shimizu A."/>
            <person name="Iwao H."/>
            <person name="Katayama Y."/>
            <person name="Omatsu T."/>
            <person name="Mizutani T."/>
            <person name="Kurata O."/>
            <person name="Wada S."/>
            <person name="Hoshino Y."/>
        </authorList>
    </citation>
    <scope>NUCLEOTIDE SEQUENCE</scope>
    <source>
        <strain evidence="2">BS</strain>
    </source>
</reference>
<gene>
    <name evidence="2" type="ORF">MmonteBS_01960</name>
    <name evidence="3" type="ORF">NJB18185_51550</name>
</gene>
<accession>A0AA37V6J9</accession>
<evidence type="ECO:0000256" key="1">
    <source>
        <dbReference type="SAM" id="MobiDB-lite"/>
    </source>
</evidence>
<organism evidence="3 5">
    <name type="scientific">Mycobacterium montefiorense</name>
    <dbReference type="NCBI Taxonomy" id="154654"/>
    <lineage>
        <taxon>Bacteria</taxon>
        <taxon>Bacillati</taxon>
        <taxon>Actinomycetota</taxon>
        <taxon>Actinomycetes</taxon>
        <taxon>Mycobacteriales</taxon>
        <taxon>Mycobacteriaceae</taxon>
        <taxon>Mycobacterium</taxon>
        <taxon>Mycobacterium simiae complex</taxon>
    </lineage>
</organism>
<name>A0AA37V6J9_9MYCO</name>
<reference evidence="4" key="2">
    <citation type="submission" date="2018-04" db="EMBL/GenBank/DDBJ databases">
        <title>Draft genome sequence of Mycobacterium montefiorense isolated from Japanese black salamander.</title>
        <authorList>
            <person name="Fukano H."/>
            <person name="Yoshida M."/>
            <person name="Shimizu A."/>
            <person name="Iwao H."/>
            <person name="Kurata O."/>
            <person name="Katayama Y."/>
            <person name="Omatsu T."/>
            <person name="Mizutani T."/>
            <person name="Wada S."/>
            <person name="Hoshino Y."/>
        </authorList>
    </citation>
    <scope>NUCLEOTIDE SEQUENCE [LARGE SCALE GENOMIC DNA]</scope>
    <source>
        <strain evidence="4">BS</strain>
    </source>
</reference>
<dbReference type="Proteomes" id="UP001139505">
    <property type="component" value="Unassembled WGS sequence"/>
</dbReference>
<comment type="caution">
    <text evidence="3">The sequence shown here is derived from an EMBL/GenBank/DDBJ whole genome shotgun (WGS) entry which is preliminary data.</text>
</comment>